<dbReference type="AlphaFoldDB" id="A0A1B2LWL1"/>
<feature type="transmembrane region" description="Helical" evidence="1">
    <location>
        <begin position="66"/>
        <end position="87"/>
    </location>
</feature>
<keyword evidence="1" id="KW-0812">Transmembrane</keyword>
<dbReference type="STRING" id="1789224.BFG52_02470"/>
<sequence>MAKLRKRGKKPFDAERYEYLLKLKQHQQRLQEMAAIEQATAATKIQIEQQHPLPLMGQPAYISGCLIKYSIAVVILYVLSIFPAVLVYDASFWHRISWFNPQAGLDYFWLIYAVAIVVIPIAILYWQFSGTQKAKQQVKNYVVAEDSLAIVYSNEQIKYIDYADISYVSLYSHKGGYDVTLYYADAGLEKKLQRLFSIDINFRKIFTLKNRHQLCSAFLQQLSIKNPRAHICTLLWHENYLDRKNFRFDAKKWSRERVFWGVFFLIIPIVIFVYLS</sequence>
<dbReference type="OrthoDB" id="6679981at2"/>
<evidence type="ECO:0000256" key="1">
    <source>
        <dbReference type="SAM" id="Phobius"/>
    </source>
</evidence>
<keyword evidence="1" id="KW-0472">Membrane</keyword>
<organism evidence="2 3">
    <name type="scientific">Acinetobacter larvae</name>
    <dbReference type="NCBI Taxonomy" id="1789224"/>
    <lineage>
        <taxon>Bacteria</taxon>
        <taxon>Pseudomonadati</taxon>
        <taxon>Pseudomonadota</taxon>
        <taxon>Gammaproteobacteria</taxon>
        <taxon>Moraxellales</taxon>
        <taxon>Moraxellaceae</taxon>
        <taxon>Acinetobacter</taxon>
    </lineage>
</organism>
<dbReference type="RefSeq" id="WP_067552171.1">
    <property type="nucleotide sequence ID" value="NZ_CP016895.1"/>
</dbReference>
<feature type="transmembrane region" description="Helical" evidence="1">
    <location>
        <begin position="107"/>
        <end position="126"/>
    </location>
</feature>
<dbReference type="KEGG" id="ala:BFG52_02470"/>
<dbReference type="EMBL" id="CP016895">
    <property type="protein sequence ID" value="AOA57331.1"/>
    <property type="molecule type" value="Genomic_DNA"/>
</dbReference>
<evidence type="ECO:0000313" key="2">
    <source>
        <dbReference type="EMBL" id="AOA57331.1"/>
    </source>
</evidence>
<proteinExistence type="predicted"/>
<keyword evidence="3" id="KW-1185">Reference proteome</keyword>
<dbReference type="Proteomes" id="UP000093391">
    <property type="component" value="Chromosome"/>
</dbReference>
<protein>
    <submittedName>
        <fullName evidence="2">Uncharacterized protein</fullName>
    </submittedName>
</protein>
<accession>A0A1B2LWL1</accession>
<name>A0A1B2LWL1_9GAMM</name>
<evidence type="ECO:0000313" key="3">
    <source>
        <dbReference type="Proteomes" id="UP000093391"/>
    </source>
</evidence>
<keyword evidence="1" id="KW-1133">Transmembrane helix</keyword>
<feature type="transmembrane region" description="Helical" evidence="1">
    <location>
        <begin position="258"/>
        <end position="275"/>
    </location>
</feature>
<gene>
    <name evidence="2" type="ORF">BFG52_02470</name>
</gene>
<reference evidence="2 3" key="1">
    <citation type="submission" date="2016-08" db="EMBL/GenBank/DDBJ databases">
        <authorList>
            <person name="Seilhamer J.J."/>
        </authorList>
    </citation>
    <scope>NUCLEOTIDE SEQUENCE [LARGE SCALE GENOMIC DNA]</scope>
    <source>
        <strain evidence="2 3">BRTC-1</strain>
    </source>
</reference>